<gene>
    <name evidence="2" type="ORF">ACFQND_07550</name>
</gene>
<evidence type="ECO:0008006" key="4">
    <source>
        <dbReference type="Google" id="ProtNLM"/>
    </source>
</evidence>
<feature type="compositionally biased region" description="Pro residues" evidence="1">
    <location>
        <begin position="323"/>
        <end position="335"/>
    </location>
</feature>
<proteinExistence type="predicted"/>
<feature type="region of interest" description="Disordered" evidence="1">
    <location>
        <begin position="285"/>
        <end position="369"/>
    </location>
</feature>
<dbReference type="RefSeq" id="WP_371437482.1">
    <property type="nucleotide sequence ID" value="NZ_JBHSRS010000016.1"/>
</dbReference>
<keyword evidence="3" id="KW-1185">Reference proteome</keyword>
<comment type="caution">
    <text evidence="2">The sequence shown here is derived from an EMBL/GenBank/DDBJ whole genome shotgun (WGS) entry which is preliminary data.</text>
</comment>
<name>A0ABW1TVX0_9BURK</name>
<organism evidence="2 3">
    <name type="scientific">Polaromonas aquatica</name>
    <dbReference type="NCBI Taxonomy" id="332657"/>
    <lineage>
        <taxon>Bacteria</taxon>
        <taxon>Pseudomonadati</taxon>
        <taxon>Pseudomonadota</taxon>
        <taxon>Betaproteobacteria</taxon>
        <taxon>Burkholderiales</taxon>
        <taxon>Comamonadaceae</taxon>
        <taxon>Polaromonas</taxon>
    </lineage>
</organism>
<reference evidence="3" key="1">
    <citation type="journal article" date="2019" name="Int. J. Syst. Evol. Microbiol.">
        <title>The Global Catalogue of Microorganisms (GCM) 10K type strain sequencing project: providing services to taxonomists for standard genome sequencing and annotation.</title>
        <authorList>
            <consortium name="The Broad Institute Genomics Platform"/>
            <consortium name="The Broad Institute Genome Sequencing Center for Infectious Disease"/>
            <person name="Wu L."/>
            <person name="Ma J."/>
        </authorList>
    </citation>
    <scope>NUCLEOTIDE SEQUENCE [LARGE SCALE GENOMIC DNA]</scope>
    <source>
        <strain evidence="3">CCUG 39402</strain>
    </source>
</reference>
<protein>
    <recommendedName>
        <fullName evidence="4">Transposase</fullName>
    </recommendedName>
</protein>
<accession>A0ABW1TVX0</accession>
<dbReference type="EMBL" id="JBHSRS010000016">
    <property type="protein sequence ID" value="MFC6281084.1"/>
    <property type="molecule type" value="Genomic_DNA"/>
</dbReference>
<evidence type="ECO:0000256" key="1">
    <source>
        <dbReference type="SAM" id="MobiDB-lite"/>
    </source>
</evidence>
<sequence length="369" mass="40626">MIVDYVKYAQGAGLPSGVIPELEGACAAEMQIDNSMAHWSHAFVDRIRERTGMSINWGPVAHWVRRQVIERVFGILEKRGFQRLVSTTGSHPRDVRKSDPVGAAIRHQIELEEIFDLVDVVIANFNAHGTSALGGKSPLDVLRHYVTMDAFGFLPRRLPALPSHVPDMTTLVEKPTIRGSQGVHAIRQYAETSYARYTSPLLAATASLIGHKVTLHINTQDPRTAKAFFRDGGSLGTLTAMGVWGIKPHTMEMRKEIGRMINSGKLKVLAGEDEITAFNRHLFDKGQKKRDRQKGRPTISKETTKAAHYARSSGDLPQAGVPMPMPPPRPAPVPAAPAKGPSRNPIANSSKPQAWPSFLPPPNFRGKRR</sequence>
<evidence type="ECO:0000313" key="3">
    <source>
        <dbReference type="Proteomes" id="UP001596270"/>
    </source>
</evidence>
<evidence type="ECO:0000313" key="2">
    <source>
        <dbReference type="EMBL" id="MFC6281084.1"/>
    </source>
</evidence>
<dbReference type="Proteomes" id="UP001596270">
    <property type="component" value="Unassembled WGS sequence"/>
</dbReference>